<keyword evidence="6 9" id="KW-0378">Hydrolase</keyword>
<dbReference type="AlphaFoldDB" id="A0A9W8DPM3"/>
<feature type="region of interest" description="Disordered" evidence="11">
    <location>
        <begin position="141"/>
        <end position="175"/>
    </location>
</feature>
<dbReference type="InterPro" id="IPR000209">
    <property type="entry name" value="Peptidase_S8/S53_dom"/>
</dbReference>
<keyword evidence="3" id="KW-0964">Secreted</keyword>
<comment type="caution">
    <text evidence="15">The sequence shown here is derived from an EMBL/GenBank/DDBJ whole genome shotgun (WGS) entry which is preliminary data.</text>
</comment>
<dbReference type="InterPro" id="IPR015500">
    <property type="entry name" value="Peptidase_S8_subtilisin-rel"/>
</dbReference>
<evidence type="ECO:0008006" key="17">
    <source>
        <dbReference type="Google" id="ProtNLM"/>
    </source>
</evidence>
<evidence type="ECO:0000256" key="9">
    <source>
        <dbReference type="PROSITE-ProRule" id="PRU01240"/>
    </source>
</evidence>
<accession>A0A9W8DPM3</accession>
<dbReference type="OrthoDB" id="10256524at2759"/>
<keyword evidence="4 9" id="KW-0645">Protease</keyword>
<evidence type="ECO:0000256" key="8">
    <source>
        <dbReference type="PIRSR" id="PIRSR615500-1"/>
    </source>
</evidence>
<evidence type="ECO:0000259" key="14">
    <source>
        <dbReference type="Pfam" id="PF06280"/>
    </source>
</evidence>
<evidence type="ECO:0000256" key="10">
    <source>
        <dbReference type="RuleBase" id="RU003355"/>
    </source>
</evidence>
<dbReference type="InterPro" id="IPR023828">
    <property type="entry name" value="Peptidase_S8_Ser-AS"/>
</dbReference>
<evidence type="ECO:0000256" key="1">
    <source>
        <dbReference type="ARBA" id="ARBA00011073"/>
    </source>
</evidence>
<dbReference type="InterPro" id="IPR010435">
    <property type="entry name" value="C5a/SBT2-like_Fn3"/>
</dbReference>
<feature type="domain" description="PA" evidence="13">
    <location>
        <begin position="463"/>
        <end position="535"/>
    </location>
</feature>
<evidence type="ECO:0000259" key="13">
    <source>
        <dbReference type="Pfam" id="PF02225"/>
    </source>
</evidence>
<dbReference type="Pfam" id="PF06280">
    <property type="entry name" value="fn3_5"/>
    <property type="match status" value="1"/>
</dbReference>
<dbReference type="EMBL" id="JANBPU010000293">
    <property type="protein sequence ID" value="KAJ1913012.1"/>
    <property type="molecule type" value="Genomic_DNA"/>
</dbReference>
<sequence length="989" mass="107557">MFSLLFESKIIWFDFLLVVGLCVLQFSFTTHASATPHDINSISQSHGNEISQNFIVEFTGEPDTAEAVEHIYQFRIFANHYQLPLREKYAYSRVFSGVSVQQIKDNEGKEQLYGGVAGVRQFVETLPFVKRVWESKGYQTSLKNHNSTSHTASSNHGVNSSFMVRGNRKEGSRKVKRADFSSGKLISPSGILPKDIHKLTGVDKLHNELGLTGKGVKVGIIDTGVDYMHPELGGCFKTPGCPFQYGYDFIGGDGLPKENHEITVAGDGDNDLQDPCVGHGTHVAGIIAGKGPLVHGVAPNVTMGIYRVSGCTQGRITHDDIIAALEMAYNDEMDVVNISLSGGGWREGPTSIAAENLIKKGMLVVAADSNDGEHGLYTSGMPAVGKGVLNVGSYESPYMVGDGLDIISVERNFTISQFIGNISYPFKPKDGPVELVMGITNSGDDKDSENLNLEDSFYDNPAFQGCLGFPSTVDLRGKAVLLARGGCTFLDKAYNAQNAGAVAAIIANNEKGSVMPLLDANIKIPCITTIDEHGQLLADTLKTSKKVYISPSSSPFVIENPVSNKISTFSSWGPDPELYIAPGIMAPGGQIFSTVPRVLGNYTMMSGTSMSTPYIVGVVALMLEARMGKQGIKPEVLRDLLINHAKPIKSEINSGYLTTPLGQGSGYVDAYGSVKSSILAYPTSLALNYSLTNDDRVTKSLTLVNLHETDSFAISLNHKASESVTAYYPNGTFTMKPITDTGCSARVDIENQQLIVPPQQSREVNITISPPKHLDNKDGHWYYGGYITMTAAKENAIHTKVVEAETVEELNVPYMGYIGEYRELPFFSIQPEQQPILLMSNSTDVKIEEGEKIHINETNNYVLLFSALRPTRLLTIQLIDAETKDPVGYLPHGVSPYMSYTGLPPSPILKSPVKGVIFKEAPSTYSPISSPKLDLFGPGLYQVKISALRMFGDLGNPDDYDVWISPTFNVTSVDVSPGILEDNKDLTYF</sequence>
<dbReference type="Gene3D" id="3.40.50.200">
    <property type="entry name" value="Peptidase S8/S53 domain"/>
    <property type="match status" value="1"/>
</dbReference>
<dbReference type="PROSITE" id="PS00137">
    <property type="entry name" value="SUBTILASE_HIS"/>
    <property type="match status" value="1"/>
</dbReference>
<evidence type="ECO:0000256" key="6">
    <source>
        <dbReference type="ARBA" id="ARBA00022801"/>
    </source>
</evidence>
<organism evidence="15 16">
    <name type="scientific">Mycoemilia scoparia</name>
    <dbReference type="NCBI Taxonomy" id="417184"/>
    <lineage>
        <taxon>Eukaryota</taxon>
        <taxon>Fungi</taxon>
        <taxon>Fungi incertae sedis</taxon>
        <taxon>Zoopagomycota</taxon>
        <taxon>Kickxellomycotina</taxon>
        <taxon>Kickxellomycetes</taxon>
        <taxon>Kickxellales</taxon>
        <taxon>Kickxellaceae</taxon>
        <taxon>Mycoemilia</taxon>
    </lineage>
</organism>
<proteinExistence type="inferred from homology"/>
<name>A0A9W8DPM3_9FUNG</name>
<evidence type="ECO:0000256" key="2">
    <source>
        <dbReference type="ARBA" id="ARBA00022512"/>
    </source>
</evidence>
<reference evidence="15" key="1">
    <citation type="submission" date="2022-07" db="EMBL/GenBank/DDBJ databases">
        <title>Phylogenomic reconstructions and comparative analyses of Kickxellomycotina fungi.</title>
        <authorList>
            <person name="Reynolds N.K."/>
            <person name="Stajich J.E."/>
            <person name="Barry K."/>
            <person name="Grigoriev I.V."/>
            <person name="Crous P."/>
            <person name="Smith M.E."/>
        </authorList>
    </citation>
    <scope>NUCLEOTIDE SEQUENCE</scope>
    <source>
        <strain evidence="15">NBRC 100468</strain>
    </source>
</reference>
<dbReference type="InterPro" id="IPR034187">
    <property type="entry name" value="Peptidases_S8_5"/>
</dbReference>
<dbReference type="Proteomes" id="UP001150538">
    <property type="component" value="Unassembled WGS sequence"/>
</dbReference>
<dbReference type="PANTHER" id="PTHR43806">
    <property type="entry name" value="PEPTIDASE S8"/>
    <property type="match status" value="1"/>
</dbReference>
<dbReference type="GO" id="GO:0016020">
    <property type="term" value="C:membrane"/>
    <property type="evidence" value="ECO:0007669"/>
    <property type="project" value="InterPro"/>
</dbReference>
<dbReference type="SUPFAM" id="SSF52743">
    <property type="entry name" value="Subtilisin-like"/>
    <property type="match status" value="1"/>
</dbReference>
<dbReference type="PANTHER" id="PTHR43806:SF66">
    <property type="entry name" value="SERIN ENDOPEPTIDASE"/>
    <property type="match status" value="1"/>
</dbReference>
<dbReference type="InterPro" id="IPR036852">
    <property type="entry name" value="Peptidase_S8/S53_dom_sf"/>
</dbReference>
<feature type="domain" description="C5a peptidase/Subtilisin-like protease SBT2-like Fn3-like" evidence="14">
    <location>
        <begin position="700"/>
        <end position="815"/>
    </location>
</feature>
<dbReference type="PROSITE" id="PS51892">
    <property type="entry name" value="SUBTILASE"/>
    <property type="match status" value="1"/>
</dbReference>
<feature type="domain" description="Peptidase S8/S53" evidence="12">
    <location>
        <begin position="213"/>
        <end position="650"/>
    </location>
</feature>
<keyword evidence="5" id="KW-0732">Signal</keyword>
<dbReference type="InterPro" id="IPR022398">
    <property type="entry name" value="Peptidase_S8_His-AS"/>
</dbReference>
<dbReference type="InterPro" id="IPR023827">
    <property type="entry name" value="Peptidase_S8_Asp-AS"/>
</dbReference>
<feature type="compositionally biased region" description="Low complexity" evidence="11">
    <location>
        <begin position="144"/>
        <end position="156"/>
    </location>
</feature>
<keyword evidence="16" id="KW-1185">Reference proteome</keyword>
<feature type="active site" description="Charge relay system" evidence="8 9">
    <location>
        <position position="222"/>
    </location>
</feature>
<dbReference type="InterPro" id="IPR046450">
    <property type="entry name" value="PA_dom_sf"/>
</dbReference>
<evidence type="ECO:0000313" key="15">
    <source>
        <dbReference type="EMBL" id="KAJ1913012.1"/>
    </source>
</evidence>
<dbReference type="PROSITE" id="PS00136">
    <property type="entry name" value="SUBTILASE_ASP"/>
    <property type="match status" value="1"/>
</dbReference>
<evidence type="ECO:0000256" key="7">
    <source>
        <dbReference type="ARBA" id="ARBA00022825"/>
    </source>
</evidence>
<dbReference type="Gene3D" id="2.60.40.1710">
    <property type="entry name" value="Subtilisin-like superfamily"/>
    <property type="match status" value="1"/>
</dbReference>
<feature type="active site" description="Charge relay system" evidence="8 9">
    <location>
        <position position="279"/>
    </location>
</feature>
<dbReference type="InterPro" id="IPR050131">
    <property type="entry name" value="Peptidase_S8_subtilisin-like"/>
</dbReference>
<feature type="active site" description="Charge relay system" evidence="8 9">
    <location>
        <position position="609"/>
    </location>
</feature>
<comment type="similarity">
    <text evidence="1 9 10">Belongs to the peptidase S8 family.</text>
</comment>
<evidence type="ECO:0000313" key="16">
    <source>
        <dbReference type="Proteomes" id="UP001150538"/>
    </source>
</evidence>
<dbReference type="Pfam" id="PF02225">
    <property type="entry name" value="PA"/>
    <property type="match status" value="1"/>
</dbReference>
<evidence type="ECO:0000256" key="11">
    <source>
        <dbReference type="SAM" id="MobiDB-lite"/>
    </source>
</evidence>
<dbReference type="InterPro" id="IPR003137">
    <property type="entry name" value="PA_domain"/>
</dbReference>
<dbReference type="SUPFAM" id="SSF52025">
    <property type="entry name" value="PA domain"/>
    <property type="match status" value="1"/>
</dbReference>
<evidence type="ECO:0000256" key="5">
    <source>
        <dbReference type="ARBA" id="ARBA00022729"/>
    </source>
</evidence>
<dbReference type="PROSITE" id="PS00138">
    <property type="entry name" value="SUBTILASE_SER"/>
    <property type="match status" value="1"/>
</dbReference>
<gene>
    <name evidence="15" type="ORF">H4219_005383</name>
</gene>
<protein>
    <recommendedName>
        <fullName evidence="17">Subtilisin-like protein</fullName>
    </recommendedName>
</protein>
<evidence type="ECO:0000256" key="4">
    <source>
        <dbReference type="ARBA" id="ARBA00022670"/>
    </source>
</evidence>
<dbReference type="PRINTS" id="PR00723">
    <property type="entry name" value="SUBTILISIN"/>
</dbReference>
<dbReference type="CDD" id="cd07489">
    <property type="entry name" value="Peptidases_S8_5"/>
    <property type="match status" value="1"/>
</dbReference>
<keyword evidence="2" id="KW-0134">Cell wall</keyword>
<keyword evidence="7 9" id="KW-0720">Serine protease</keyword>
<dbReference type="GO" id="GO:0006508">
    <property type="term" value="P:proteolysis"/>
    <property type="evidence" value="ECO:0007669"/>
    <property type="project" value="UniProtKB-KW"/>
</dbReference>
<dbReference type="GO" id="GO:0005615">
    <property type="term" value="C:extracellular space"/>
    <property type="evidence" value="ECO:0007669"/>
    <property type="project" value="TreeGrafter"/>
</dbReference>
<dbReference type="Pfam" id="PF00082">
    <property type="entry name" value="Peptidase_S8"/>
    <property type="match status" value="1"/>
</dbReference>
<dbReference type="GO" id="GO:0004252">
    <property type="term" value="F:serine-type endopeptidase activity"/>
    <property type="evidence" value="ECO:0007669"/>
    <property type="project" value="UniProtKB-UniRule"/>
</dbReference>
<dbReference type="Gene3D" id="3.50.30.30">
    <property type="match status" value="1"/>
</dbReference>
<evidence type="ECO:0000259" key="12">
    <source>
        <dbReference type="Pfam" id="PF00082"/>
    </source>
</evidence>
<evidence type="ECO:0000256" key="3">
    <source>
        <dbReference type="ARBA" id="ARBA00022525"/>
    </source>
</evidence>